<gene>
    <name evidence="2" type="ORF">SAMN02744645_3105</name>
</gene>
<dbReference type="RefSeq" id="WP_197675235.1">
    <property type="nucleotide sequence ID" value="NZ_FQXA01000005.1"/>
</dbReference>
<organism evidence="2 3">
    <name type="scientific">Stutzerimonas xanthomarina DSM 18231</name>
    <dbReference type="NCBI Taxonomy" id="1403346"/>
    <lineage>
        <taxon>Bacteria</taxon>
        <taxon>Pseudomonadati</taxon>
        <taxon>Pseudomonadota</taxon>
        <taxon>Gammaproteobacteria</taxon>
        <taxon>Pseudomonadales</taxon>
        <taxon>Pseudomonadaceae</taxon>
        <taxon>Stutzerimonas</taxon>
    </lineage>
</organism>
<protein>
    <recommendedName>
        <fullName evidence="4">Cellulase (Glycosyl hydrolase family 5)</fullName>
    </recommendedName>
</protein>
<dbReference type="GO" id="GO:0004553">
    <property type="term" value="F:hydrolase activity, hydrolyzing O-glycosyl compounds"/>
    <property type="evidence" value="ECO:0007669"/>
    <property type="project" value="TreeGrafter"/>
</dbReference>
<dbReference type="SUPFAM" id="SSF51445">
    <property type="entry name" value="(Trans)glycosidases"/>
    <property type="match status" value="1"/>
</dbReference>
<dbReference type="InterPro" id="IPR017853">
    <property type="entry name" value="GH"/>
</dbReference>
<dbReference type="PANTHER" id="PTHR12631:SF10">
    <property type="entry name" value="BETA-XYLOSIDASE-LIKE PROTEIN-RELATED"/>
    <property type="match status" value="1"/>
</dbReference>
<evidence type="ECO:0000256" key="1">
    <source>
        <dbReference type="SAM" id="SignalP"/>
    </source>
</evidence>
<dbReference type="AlphaFoldDB" id="A0A1M5RKA7"/>
<sequence length="459" mass="51333">MSIGQWTRRVALPTALYSVALGALALEAEDPFIIGVGSHELHLPASRDKGFELLRQAGIESVRTDAHWAFVERRRDKLAIEPHWNGYLAKTQAQGIDSLLILGYGNIHHGDGEKPRSEPVRAAYNRYVAFVAQQLRGRVRHYEVWNEWDLENPDDPEFTQDYARLVADAAGIIRQHDPDAKVLAGAVTSEGIKSGFALRLIEAGVMQAVDGLSLHPYVHCYGRGRSTPEAWIEWLTEIDLELSRAANQPVPLYLTEMAWPSHKGACGFDEITQAAYLARSYFLAKTLSNVRGYWWYDFRNDGTDLREREHNFGLLRQDYSPKLAYQVLRVISPVIEHFQFLERVGESDDSVVQLRFGNDKEQLLIAWSTGKPRSVSIASSSLRSGAVELIDTAQPDKGRTAAASQWQCPADGNNCSTRIELNEFPKIISLGASDPAAIASEQTNLALDLENSKERGTYR</sequence>
<evidence type="ECO:0000313" key="2">
    <source>
        <dbReference type="EMBL" id="SHH26812.1"/>
    </source>
</evidence>
<proteinExistence type="predicted"/>
<dbReference type="PANTHER" id="PTHR12631">
    <property type="entry name" value="ALPHA-L-IDURONIDASE"/>
    <property type="match status" value="1"/>
</dbReference>
<dbReference type="EMBL" id="FQXA01000005">
    <property type="protein sequence ID" value="SHH26812.1"/>
    <property type="molecule type" value="Genomic_DNA"/>
</dbReference>
<name>A0A1M5RKA7_9GAMM</name>
<accession>A0A1M5RKA7</accession>
<dbReference type="GeneID" id="98638745"/>
<feature type="chain" id="PRO_5009913479" description="Cellulase (Glycosyl hydrolase family 5)" evidence="1">
    <location>
        <begin position="26"/>
        <end position="459"/>
    </location>
</feature>
<reference evidence="2 3" key="1">
    <citation type="submission" date="2016-11" db="EMBL/GenBank/DDBJ databases">
        <authorList>
            <person name="Jaros S."/>
            <person name="Januszkiewicz K."/>
            <person name="Wedrychowicz H."/>
        </authorList>
    </citation>
    <scope>NUCLEOTIDE SEQUENCE [LARGE SCALE GENOMIC DNA]</scope>
    <source>
        <strain evidence="2 3">DSM 18231</strain>
    </source>
</reference>
<evidence type="ECO:0008006" key="4">
    <source>
        <dbReference type="Google" id="ProtNLM"/>
    </source>
</evidence>
<feature type="signal peptide" evidence="1">
    <location>
        <begin position="1"/>
        <end position="25"/>
    </location>
</feature>
<dbReference type="Gene3D" id="3.20.20.80">
    <property type="entry name" value="Glycosidases"/>
    <property type="match status" value="1"/>
</dbReference>
<dbReference type="InterPro" id="IPR051923">
    <property type="entry name" value="Glycosyl_Hydrolase_39"/>
</dbReference>
<evidence type="ECO:0000313" key="3">
    <source>
        <dbReference type="Proteomes" id="UP000184000"/>
    </source>
</evidence>
<keyword evidence="1" id="KW-0732">Signal</keyword>
<dbReference type="Proteomes" id="UP000184000">
    <property type="component" value="Unassembled WGS sequence"/>
</dbReference>